<accession>A0ABW3J2D7</accession>
<dbReference type="Gene3D" id="2.60.40.10">
    <property type="entry name" value="Immunoglobulins"/>
    <property type="match status" value="5"/>
</dbReference>
<proteinExistence type="predicted"/>
<evidence type="ECO:0000313" key="1">
    <source>
        <dbReference type="EMBL" id="MFD0984269.1"/>
    </source>
</evidence>
<sequence>MKNLMIQIENKFSAKGLLKLIFVVLIFLISCYKGLGQVINSTTYPVTNTSGQSINSYTSLGTLLSTGSDDGNSSLTNIGFNFWFNGVTYSQFGVNANGHLKLGSVITGNRFNNNLADGVEDPKIAPFWDDLTTGSNGYVRYGLNGIAPNRSLVIEWKTNLYVNSSSVSQNAPMVFQAILSENTGRIQFIYSGTIASGGTYSIGFSSSGSSIVSIASATNSATYGSDPNNTQSTAIVAGRSYSFTPTSMGVPTTAINASTQTICSTATATLSGNTPVIGIGSWSVVSGPNTLTSQFSNVSNPNAIFTPAGGAGSYVIRWTISNSSFTPSTADATITVNAEAFTQVGSTNTFCIDNQNTITTASVNSGQFVVVDIIRGFNYTFSVGNVFATNENLTVLDAISNDNLTPSLSASGASGASITWTATFSGQVKIRLTSGNCSNLAGGALTLRINSIGNTQDSQTAFGTDQWIGHIYNWTGSAPPGGTSPNTPTNSVPFDNANYVGYYNVPTETFVEGFGGNYACFPVLSNGAIRTNIYTEQYAVRYRMRSTKTGCYLINFNGDDGIRIYVDGVKVFDAWIVQAPTVYQNVLVNLSGSSEIVFDFFENFIQNECNFTITPFVPSANTISSTSTSVCSGIVPSLIDGSPFVYNGSTANPSMSFQWQLSTDGINFTNISGATSEDYTPVAQTTTVNTNRFFRRALIGSTQGPNSCLSYSNIFTLVTTVTPTVATNTSTQTICATGTAILSGNSPIVGTGLWSVVSGPSTIVSQFSNASSPTAQFTPAGGAGSYVIRWTISNSPCTASIANATITVTAAPTTATNTSTRTICVSGTATLAGNTPTVGTGSWNVVSGPSVLVSQFSNASSPTAIFTPAGGAGAYVVRWTISSGSCSTSANATVTVSGAPNVATNTSTQTICATGTAILSGNSPIVGTGLWSVVSGPSTIVSQFSNASSPTAQFTPAGGAGSYVIRWTISNSLCTASIANATITVTAAPTTATNTSTQTICATATALLSGNTPTVGTGSWNVVSGPSVLVSQFSNASSPTAVFTPAGGAGVYVVRWTISNTTCSTSANATITVISGTAAGTVIGGSTICSGSTSGLLTLSGHTGTVIRWESSVSPFSTWIPIVNTATTYTSGNITQETRFRAVVQNNSCSILNAAFTTVTLGNTSTWNGSSWSNGIPLSSTVAIIAGNYVSAINGGDINACSLTINSGDVVISSGNTVSLFGALNVISGSFTLENNANLLQSTDVSNSGNIIVKRNTAPLMRLDYILWSSPVANQKLLAFSPNTLVNRFYTYDASTDKYAPVASPSTTNFEPGIGYLIRVSNTHPTTPTIFGGQFTGVANNGTVNLPVTNATYNAIGNPYPSTINANAFIAQNGITEALYFWRKTNNSNNSSYATYTTAGGVCNLGGDSLALTPNGIIAVGSGFIVKATSTNITCNNAMRVSNSNAPFLRTFDERNRIWLNLSSVSGAFYQTMVAYMPNATSNVDAAIDGRFLNDTPNALTSLIDGQEYTIQGRALPFDGSDTVLLGFKAKTAENYTITLSNFDGLFSSNQSVFIKDNNSNTIHDLKSGPYTFASEAGTFNTRFEIVYQNNSLSTQTPSFNEKSIVVYKQNQEVVVNSGSVQMSNVAIYDIRGRLLIAKDKINASEVKLYTGTTKQVLIVKITSDTNEIVTKKIIN</sequence>
<dbReference type="Proteomes" id="UP001597051">
    <property type="component" value="Unassembled WGS sequence"/>
</dbReference>
<comment type="caution">
    <text evidence="1">The sequence shown here is derived from an EMBL/GenBank/DDBJ whole genome shotgun (WGS) entry which is preliminary data.</text>
</comment>
<dbReference type="InterPro" id="IPR013783">
    <property type="entry name" value="Ig-like_fold"/>
</dbReference>
<dbReference type="NCBIfam" id="NF033708">
    <property type="entry name" value="T9SS_Cterm_ChiA"/>
    <property type="match status" value="1"/>
</dbReference>
<dbReference type="PROSITE" id="PS51257">
    <property type="entry name" value="PROKAR_LIPOPROTEIN"/>
    <property type="match status" value="1"/>
</dbReference>
<keyword evidence="2" id="KW-1185">Reference proteome</keyword>
<protein>
    <submittedName>
        <fullName evidence="1">T9SS sorting signal type C domain-containing protein</fullName>
    </submittedName>
</protein>
<dbReference type="EMBL" id="JBHTIZ010000017">
    <property type="protein sequence ID" value="MFD0984269.1"/>
    <property type="molecule type" value="Genomic_DNA"/>
</dbReference>
<dbReference type="RefSeq" id="WP_379819070.1">
    <property type="nucleotide sequence ID" value="NZ_JBHTIZ010000017.1"/>
</dbReference>
<name>A0ABW3J2D7_9FLAO</name>
<evidence type="ECO:0000313" key="2">
    <source>
        <dbReference type="Proteomes" id="UP001597051"/>
    </source>
</evidence>
<gene>
    <name evidence="1" type="ORF">ACFQ0S_07235</name>
</gene>
<reference evidence="2" key="1">
    <citation type="journal article" date="2019" name="Int. J. Syst. Evol. Microbiol.">
        <title>The Global Catalogue of Microorganisms (GCM) 10K type strain sequencing project: providing services to taxonomists for standard genome sequencing and annotation.</title>
        <authorList>
            <consortium name="The Broad Institute Genomics Platform"/>
            <consortium name="The Broad Institute Genome Sequencing Center for Infectious Disease"/>
            <person name="Wu L."/>
            <person name="Ma J."/>
        </authorList>
    </citation>
    <scope>NUCLEOTIDE SEQUENCE [LARGE SCALE GENOMIC DNA]</scope>
    <source>
        <strain evidence="2">CECT 7649</strain>
    </source>
</reference>
<organism evidence="1 2">
    <name type="scientific">Flavobacterium myungsuense</name>
    <dbReference type="NCBI Taxonomy" id="651823"/>
    <lineage>
        <taxon>Bacteria</taxon>
        <taxon>Pseudomonadati</taxon>
        <taxon>Bacteroidota</taxon>
        <taxon>Flavobacteriia</taxon>
        <taxon>Flavobacteriales</taxon>
        <taxon>Flavobacteriaceae</taxon>
        <taxon>Flavobacterium</taxon>
    </lineage>
</organism>